<proteinExistence type="predicted"/>
<name>A0A9N9YBE1_9HYPO</name>
<feature type="region of interest" description="Disordered" evidence="1">
    <location>
        <begin position="1"/>
        <end position="47"/>
    </location>
</feature>
<evidence type="ECO:0000313" key="3">
    <source>
        <dbReference type="Proteomes" id="UP000754883"/>
    </source>
</evidence>
<feature type="compositionally biased region" description="Low complexity" evidence="1">
    <location>
        <begin position="11"/>
        <end position="22"/>
    </location>
</feature>
<dbReference type="EMBL" id="CABFNO020001563">
    <property type="protein sequence ID" value="CAH0002997.1"/>
    <property type="molecule type" value="Genomic_DNA"/>
</dbReference>
<dbReference type="AlphaFoldDB" id="A0A9N9YBE1"/>
<reference evidence="2" key="1">
    <citation type="submission" date="2021-10" db="EMBL/GenBank/DDBJ databases">
        <authorList>
            <person name="Piombo E."/>
        </authorList>
    </citation>
    <scope>NUCLEOTIDE SEQUENCE</scope>
</reference>
<organism evidence="2 3">
    <name type="scientific">Clonostachys byssicola</name>
    <dbReference type="NCBI Taxonomy" id="160290"/>
    <lineage>
        <taxon>Eukaryota</taxon>
        <taxon>Fungi</taxon>
        <taxon>Dikarya</taxon>
        <taxon>Ascomycota</taxon>
        <taxon>Pezizomycotina</taxon>
        <taxon>Sordariomycetes</taxon>
        <taxon>Hypocreomycetidae</taxon>
        <taxon>Hypocreales</taxon>
        <taxon>Bionectriaceae</taxon>
        <taxon>Clonostachys</taxon>
    </lineage>
</organism>
<comment type="caution">
    <text evidence="2">The sequence shown here is derived from an EMBL/GenBank/DDBJ whole genome shotgun (WGS) entry which is preliminary data.</text>
</comment>
<evidence type="ECO:0000313" key="2">
    <source>
        <dbReference type="EMBL" id="CAH0002997.1"/>
    </source>
</evidence>
<keyword evidence="3" id="KW-1185">Reference proteome</keyword>
<feature type="region of interest" description="Disordered" evidence="1">
    <location>
        <begin position="56"/>
        <end position="75"/>
    </location>
</feature>
<dbReference type="Proteomes" id="UP000754883">
    <property type="component" value="Unassembled WGS sequence"/>
</dbReference>
<accession>A0A9N9YBE1</accession>
<sequence length="178" mass="19257">MRIIHPLPNRPSSTLHSTLLPSQPGRVDADEAGPLQRPAYGDAVPVDQPRTLKRVAHDGHVPRPGAEAREEERQAEEHVVVGVKGALLEYDLPFWDGEAPVGVLPGDVGVALCFRELNLFPRWAAVLGSVHYGEGEGGIPGIGEDGISTVLGEKANPRSGVLDECWRFPTLEIRDEPL</sequence>
<gene>
    <name evidence="2" type="ORF">CBYS24578_00011371</name>
</gene>
<protein>
    <submittedName>
        <fullName evidence="2">Uncharacterized protein</fullName>
    </submittedName>
</protein>
<evidence type="ECO:0000256" key="1">
    <source>
        <dbReference type="SAM" id="MobiDB-lite"/>
    </source>
</evidence>